<dbReference type="AlphaFoldDB" id="A0A2T5I0E8"/>
<gene>
    <name evidence="1" type="ORF">C8R26_109105</name>
</gene>
<organism evidence="1 2">
    <name type="scientific">Nitrosomonas oligotropha</name>
    <dbReference type="NCBI Taxonomy" id="42354"/>
    <lineage>
        <taxon>Bacteria</taxon>
        <taxon>Pseudomonadati</taxon>
        <taxon>Pseudomonadota</taxon>
        <taxon>Betaproteobacteria</taxon>
        <taxon>Nitrosomonadales</taxon>
        <taxon>Nitrosomonadaceae</taxon>
        <taxon>Nitrosomonas</taxon>
    </lineage>
</organism>
<dbReference type="Gene3D" id="1.10.10.10">
    <property type="entry name" value="Winged helix-like DNA-binding domain superfamily/Winged helix DNA-binding domain"/>
    <property type="match status" value="1"/>
</dbReference>
<reference evidence="1 2" key="1">
    <citation type="submission" date="2018-04" db="EMBL/GenBank/DDBJ databases">
        <title>Active sludge and wastewater microbial communities from Klosterneuburg, Austria.</title>
        <authorList>
            <person name="Wagner M."/>
        </authorList>
    </citation>
    <scope>NUCLEOTIDE SEQUENCE [LARGE SCALE GENOMIC DNA]</scope>
    <source>
        <strain evidence="1 2">Nm49</strain>
    </source>
</reference>
<dbReference type="RefSeq" id="WP_107803125.1">
    <property type="nucleotide sequence ID" value="NZ_QAOI01000009.1"/>
</dbReference>
<sequence length="270" mass="30640">MPEPLKQRKRDGTSYERPPEIEAWLKKLETMEVAERLRQFATQSRKSIGHVPSEALIHFLRRAWTDGKQGDFEKIFRILMKRIEQSLCLVVSDSCMAGARGIREEIMDQFAEQIAKDCKGCTGLLDFYEIRFGKAFAAFRTSALRRIGPSAVDTVPLGTDEEDGLEISAEVEAAAADFLGGDPEKLDDPAFRLELTAAIDRLPDDQKQVIGLRLQGFQIDSKDKDIMTIARILQCDERTVRNRHDRACKALKAILQEEMHNDCRTILKTQ</sequence>
<dbReference type="Proteomes" id="UP000244128">
    <property type="component" value="Unassembled WGS sequence"/>
</dbReference>
<dbReference type="EMBL" id="QAOI01000009">
    <property type="protein sequence ID" value="PTQ77319.1"/>
    <property type="molecule type" value="Genomic_DNA"/>
</dbReference>
<protein>
    <submittedName>
        <fullName evidence="1">Uncharacterized protein</fullName>
    </submittedName>
</protein>
<dbReference type="InterPro" id="IPR036388">
    <property type="entry name" value="WH-like_DNA-bd_sf"/>
</dbReference>
<name>A0A2T5I0E8_9PROT</name>
<comment type="caution">
    <text evidence="1">The sequence shown here is derived from an EMBL/GenBank/DDBJ whole genome shotgun (WGS) entry which is preliminary data.</text>
</comment>
<proteinExistence type="predicted"/>
<accession>A0A2T5I0E8</accession>
<dbReference type="SUPFAM" id="SSF88659">
    <property type="entry name" value="Sigma3 and sigma4 domains of RNA polymerase sigma factors"/>
    <property type="match status" value="1"/>
</dbReference>
<evidence type="ECO:0000313" key="1">
    <source>
        <dbReference type="EMBL" id="PTQ77319.1"/>
    </source>
</evidence>
<dbReference type="InterPro" id="IPR013324">
    <property type="entry name" value="RNA_pol_sigma_r3/r4-like"/>
</dbReference>
<evidence type="ECO:0000313" key="2">
    <source>
        <dbReference type="Proteomes" id="UP000244128"/>
    </source>
</evidence>